<name>B8ID53_METNO</name>
<accession>B8ID53</accession>
<dbReference type="HOGENOM" id="CLU_2700525_0_0_5"/>
<evidence type="ECO:0000313" key="2">
    <source>
        <dbReference type="EMBL" id="ACL59445.1"/>
    </source>
</evidence>
<feature type="compositionally biased region" description="Low complexity" evidence="1">
    <location>
        <begin position="19"/>
        <end position="29"/>
    </location>
</feature>
<organism evidence="2 3">
    <name type="scientific">Methylobacterium nodulans (strain LMG 21967 / CNCM I-2342 / ORS 2060)</name>
    <dbReference type="NCBI Taxonomy" id="460265"/>
    <lineage>
        <taxon>Bacteria</taxon>
        <taxon>Pseudomonadati</taxon>
        <taxon>Pseudomonadota</taxon>
        <taxon>Alphaproteobacteria</taxon>
        <taxon>Hyphomicrobiales</taxon>
        <taxon>Methylobacteriaceae</taxon>
        <taxon>Methylobacterium</taxon>
    </lineage>
</organism>
<dbReference type="Proteomes" id="UP000008207">
    <property type="component" value="Chromosome"/>
</dbReference>
<reference evidence="2 3" key="1">
    <citation type="submission" date="2009-01" db="EMBL/GenBank/DDBJ databases">
        <title>Complete sequence of chromosome of Methylobacterium nodulans ORS 2060.</title>
        <authorList>
            <consortium name="US DOE Joint Genome Institute"/>
            <person name="Lucas S."/>
            <person name="Copeland A."/>
            <person name="Lapidus A."/>
            <person name="Glavina del Rio T."/>
            <person name="Dalin E."/>
            <person name="Tice H."/>
            <person name="Bruce D."/>
            <person name="Goodwin L."/>
            <person name="Pitluck S."/>
            <person name="Sims D."/>
            <person name="Brettin T."/>
            <person name="Detter J.C."/>
            <person name="Han C."/>
            <person name="Larimer F."/>
            <person name="Land M."/>
            <person name="Hauser L."/>
            <person name="Kyrpides N."/>
            <person name="Ivanova N."/>
            <person name="Marx C.J."/>
            <person name="Richardson P."/>
        </authorList>
    </citation>
    <scope>NUCLEOTIDE SEQUENCE [LARGE SCALE GENOMIC DNA]</scope>
    <source>
        <strain evidence="3">LMG 21967 / CNCM I-2342 / ORS 2060</strain>
    </source>
</reference>
<dbReference type="KEGG" id="mno:Mnod_4578"/>
<dbReference type="EMBL" id="CP001349">
    <property type="protein sequence ID" value="ACL59445.1"/>
    <property type="molecule type" value="Genomic_DNA"/>
</dbReference>
<feature type="compositionally biased region" description="Basic and acidic residues" evidence="1">
    <location>
        <begin position="32"/>
        <end position="45"/>
    </location>
</feature>
<dbReference type="STRING" id="460265.Mnod_4578"/>
<keyword evidence="3" id="KW-1185">Reference proteome</keyword>
<dbReference type="eggNOG" id="ENOG50311WG">
    <property type="taxonomic scope" value="Bacteria"/>
</dbReference>
<sequence>MSGENSAVRDRAETRAARARMQAEAAAGAWSDLEKANRQRDENMARLRALRLKKEAEEAEAAPTAPTRRIRKR</sequence>
<feature type="compositionally biased region" description="Basic and acidic residues" evidence="1">
    <location>
        <begin position="7"/>
        <end position="16"/>
    </location>
</feature>
<dbReference type="RefSeq" id="WP_015931083.1">
    <property type="nucleotide sequence ID" value="NC_011894.1"/>
</dbReference>
<gene>
    <name evidence="2" type="ordered locus">Mnod_4578</name>
</gene>
<protein>
    <submittedName>
        <fullName evidence="2">Uncharacterized protein</fullName>
    </submittedName>
</protein>
<evidence type="ECO:0000313" key="3">
    <source>
        <dbReference type="Proteomes" id="UP000008207"/>
    </source>
</evidence>
<dbReference type="AlphaFoldDB" id="B8ID53"/>
<evidence type="ECO:0000256" key="1">
    <source>
        <dbReference type="SAM" id="MobiDB-lite"/>
    </source>
</evidence>
<proteinExistence type="predicted"/>
<feature type="region of interest" description="Disordered" evidence="1">
    <location>
        <begin position="1"/>
        <end position="73"/>
    </location>
</feature>